<dbReference type="EMBL" id="JAJSOF020000011">
    <property type="protein sequence ID" value="KAJ4443977.1"/>
    <property type="molecule type" value="Genomic_DNA"/>
</dbReference>
<gene>
    <name evidence="1" type="ORF">ANN_05766</name>
</gene>
<sequence length="129" mass="14878">MCRNFVPQEYFYMPVNLLTRACRSYAHLNTIDLARDRTRNLGHRRPALYQLTNQVDSRDIIKYFITLPAAPEAADTLDRPPLNIVERRWMASAMAPEADLLGEGVSPRTDRVAFEKFADAGIVYRFCRL</sequence>
<accession>A0ABQ8TDJ9</accession>
<keyword evidence="2" id="KW-1185">Reference proteome</keyword>
<protein>
    <submittedName>
        <fullName evidence="1">Uncharacterized protein</fullName>
    </submittedName>
</protein>
<evidence type="ECO:0000313" key="2">
    <source>
        <dbReference type="Proteomes" id="UP001148838"/>
    </source>
</evidence>
<comment type="caution">
    <text evidence="1">The sequence shown here is derived from an EMBL/GenBank/DDBJ whole genome shotgun (WGS) entry which is preliminary data.</text>
</comment>
<dbReference type="Proteomes" id="UP001148838">
    <property type="component" value="Unassembled WGS sequence"/>
</dbReference>
<organism evidence="1 2">
    <name type="scientific">Periplaneta americana</name>
    <name type="common">American cockroach</name>
    <name type="synonym">Blatta americana</name>
    <dbReference type="NCBI Taxonomy" id="6978"/>
    <lineage>
        <taxon>Eukaryota</taxon>
        <taxon>Metazoa</taxon>
        <taxon>Ecdysozoa</taxon>
        <taxon>Arthropoda</taxon>
        <taxon>Hexapoda</taxon>
        <taxon>Insecta</taxon>
        <taxon>Pterygota</taxon>
        <taxon>Neoptera</taxon>
        <taxon>Polyneoptera</taxon>
        <taxon>Dictyoptera</taxon>
        <taxon>Blattodea</taxon>
        <taxon>Blattoidea</taxon>
        <taxon>Blattidae</taxon>
        <taxon>Blattinae</taxon>
        <taxon>Periplaneta</taxon>
    </lineage>
</organism>
<name>A0ABQ8TDJ9_PERAM</name>
<proteinExistence type="predicted"/>
<evidence type="ECO:0000313" key="1">
    <source>
        <dbReference type="EMBL" id="KAJ4443977.1"/>
    </source>
</evidence>
<reference evidence="1 2" key="1">
    <citation type="journal article" date="2022" name="Allergy">
        <title>Genome assembly and annotation of Periplaneta americana reveal a comprehensive cockroach allergen profile.</title>
        <authorList>
            <person name="Wang L."/>
            <person name="Xiong Q."/>
            <person name="Saelim N."/>
            <person name="Wang L."/>
            <person name="Nong W."/>
            <person name="Wan A.T."/>
            <person name="Shi M."/>
            <person name="Liu X."/>
            <person name="Cao Q."/>
            <person name="Hui J.H.L."/>
            <person name="Sookrung N."/>
            <person name="Leung T.F."/>
            <person name="Tungtrongchitr A."/>
            <person name="Tsui S.K.W."/>
        </authorList>
    </citation>
    <scope>NUCLEOTIDE SEQUENCE [LARGE SCALE GENOMIC DNA]</scope>
    <source>
        <strain evidence="1">PWHHKU_190912</strain>
    </source>
</reference>